<dbReference type="RefSeq" id="WP_014141792.1">
    <property type="nucleotide sequence ID" value="NC_016111.1"/>
</dbReference>
<keyword evidence="2" id="KW-1185">Reference proteome</keyword>
<dbReference type="EMBL" id="CP003219">
    <property type="protein sequence ID" value="AEW93397.1"/>
    <property type="molecule type" value="Genomic_DNA"/>
</dbReference>
<name>F8JXT0_STREN</name>
<dbReference type="Proteomes" id="UP000007842">
    <property type="component" value="Chromosome"/>
</dbReference>
<dbReference type="OrthoDB" id="4350674at2"/>
<sequence length="133" mass="13942">MSTAEHGGPVAAAERGALRIADRVIAKLAAHAAREALGGAPGHEHVPHRHRRPRAWVTVHAPRRRRGGRGRATIRLAVHLGYPADLAAVGTRLGRHVAERVGALAGVDVTEVAVDVERLHSGATTAAGTGRVR</sequence>
<reference evidence="2" key="1">
    <citation type="submission" date="2011-12" db="EMBL/GenBank/DDBJ databases">
        <title>Complete genome sequence of Streptomyces cattleya strain DSM 46488.</title>
        <authorList>
            <person name="Ou H.-Y."/>
            <person name="Li P."/>
            <person name="Zhao C."/>
            <person name="O'Hagan D."/>
            <person name="Deng Z."/>
        </authorList>
    </citation>
    <scope>NUCLEOTIDE SEQUENCE [LARGE SCALE GENOMIC DNA]</scope>
    <source>
        <strain evidence="2">ATCC 35852 / DSM 46488 / JCM 4925 / NBRC 14057 / NRRL 8057</strain>
    </source>
</reference>
<accession>G8WNS5</accession>
<organism evidence="1 2">
    <name type="scientific">Streptantibioticus cattleyicolor (strain ATCC 35852 / DSM 46488 / JCM 4925 / NBRC 14057 / NRRL 8057)</name>
    <name type="common">Streptomyces cattleya</name>
    <dbReference type="NCBI Taxonomy" id="1003195"/>
    <lineage>
        <taxon>Bacteria</taxon>
        <taxon>Bacillati</taxon>
        <taxon>Actinomycetota</taxon>
        <taxon>Actinomycetes</taxon>
        <taxon>Kitasatosporales</taxon>
        <taxon>Streptomycetaceae</taxon>
        <taxon>Streptantibioticus</taxon>
    </lineage>
</organism>
<gene>
    <name evidence="1" type="ordered locus">SCATT_10260</name>
</gene>
<proteinExistence type="predicted"/>
<dbReference type="STRING" id="1003195.SCATT_10260"/>
<evidence type="ECO:0008006" key="3">
    <source>
        <dbReference type="Google" id="ProtNLM"/>
    </source>
</evidence>
<dbReference type="KEGG" id="scy:SCATT_10260"/>
<evidence type="ECO:0000313" key="2">
    <source>
        <dbReference type="Proteomes" id="UP000007842"/>
    </source>
</evidence>
<dbReference type="KEGG" id="sct:SCAT_1034"/>
<accession>F8JXT0</accession>
<evidence type="ECO:0000313" key="1">
    <source>
        <dbReference type="EMBL" id="AEW93397.1"/>
    </source>
</evidence>
<protein>
    <recommendedName>
        <fullName evidence="3">Asp23/Gls24 family envelope stress response protein</fullName>
    </recommendedName>
</protein>
<dbReference type="AlphaFoldDB" id="F8JXT0"/>
<dbReference type="HOGENOM" id="CLU_158326_0_0_11"/>
<dbReference type="PATRIC" id="fig|1003195.11.peg.2614"/>
<dbReference type="eggNOG" id="COG1302">
    <property type="taxonomic scope" value="Bacteria"/>
</dbReference>